<organism evidence="1 2">
    <name type="scientific">Planococcus shixiaomingii</name>
    <dbReference type="NCBI Taxonomy" id="3058393"/>
    <lineage>
        <taxon>Bacteria</taxon>
        <taxon>Bacillati</taxon>
        <taxon>Bacillota</taxon>
        <taxon>Bacilli</taxon>
        <taxon>Bacillales</taxon>
        <taxon>Caryophanaceae</taxon>
        <taxon>Planococcus</taxon>
    </lineage>
</organism>
<protein>
    <submittedName>
        <fullName evidence="1">Uncharacterized protein</fullName>
    </submittedName>
</protein>
<sequence length="272" mass="31017">MRVIFSLFVIVLAALYKRSVWNFTEQNQKTKIDLLAAVDCAQPKTELEDLPLTVQRWVADCGLADRGAIKSVQLKQTGFMRLKPDQQKWMETEAEQLISTDPPSFVWTVKVKKNPLLTVIGRDSFKGGKAQMLMKLAALVPLAQVEDNAKMNESALQRYLMEMSWHPTAALFPYVTWKEVDATTAEATMTYQGVTGSATFYMDKHGELEKVVASRFKDTDEKAQRYPCIAEIKCYVNVHGITVPSEIEITWLLEDGPFTWYKFKVHDVQFSF</sequence>
<dbReference type="InterPro" id="IPR054213">
    <property type="entry name" value="DUF6920"/>
</dbReference>
<evidence type="ECO:0000313" key="1">
    <source>
        <dbReference type="EMBL" id="MDN7242985.1"/>
    </source>
</evidence>
<proteinExistence type="predicted"/>
<keyword evidence="2" id="KW-1185">Reference proteome</keyword>
<dbReference type="Proteomes" id="UP001172055">
    <property type="component" value="Unassembled WGS sequence"/>
</dbReference>
<comment type="caution">
    <text evidence="1">The sequence shown here is derived from an EMBL/GenBank/DDBJ whole genome shotgun (WGS) entry which is preliminary data.</text>
</comment>
<accession>A0ABT8N529</accession>
<evidence type="ECO:0000313" key="2">
    <source>
        <dbReference type="Proteomes" id="UP001172055"/>
    </source>
</evidence>
<name>A0ABT8N529_9BACL</name>
<dbReference type="Pfam" id="PF21900">
    <property type="entry name" value="DUF6920"/>
    <property type="match status" value="1"/>
</dbReference>
<dbReference type="RefSeq" id="WP_301724535.1">
    <property type="nucleotide sequence ID" value="NZ_JAUJWV010000002.1"/>
</dbReference>
<gene>
    <name evidence="1" type="ORF">QWY14_14310</name>
</gene>
<dbReference type="EMBL" id="JAUJWV010000002">
    <property type="protein sequence ID" value="MDN7242985.1"/>
    <property type="molecule type" value="Genomic_DNA"/>
</dbReference>
<reference evidence="1 2" key="1">
    <citation type="submission" date="2023-06" db="EMBL/GenBank/DDBJ databases">
        <title>Novel species in genus Planococcus.</title>
        <authorList>
            <person name="Ning S."/>
        </authorList>
    </citation>
    <scope>NUCLEOTIDE SEQUENCE [LARGE SCALE GENOMIC DNA]</scope>
    <source>
        <strain evidence="1 2">N028</strain>
    </source>
</reference>